<dbReference type="Gene3D" id="1.20.910.10">
    <property type="entry name" value="Heme oxygenase-like"/>
    <property type="match status" value="1"/>
</dbReference>
<proteinExistence type="predicted"/>
<dbReference type="GO" id="GO:0006788">
    <property type="term" value="P:heme oxidation"/>
    <property type="evidence" value="ECO:0007669"/>
    <property type="project" value="InterPro"/>
</dbReference>
<dbReference type="AlphaFoldDB" id="A0A7T4B8P5"/>
<dbReference type="InterPro" id="IPR016084">
    <property type="entry name" value="Haem_Oase-like_multi-hlx"/>
</dbReference>
<dbReference type="SUPFAM" id="SSF48613">
    <property type="entry name" value="Heme oxygenase-like"/>
    <property type="match status" value="1"/>
</dbReference>
<evidence type="ECO:0000313" key="2">
    <source>
        <dbReference type="Proteomes" id="UP000595231"/>
    </source>
</evidence>
<name>A0A7T4B8P5_9BURK</name>
<dbReference type="Proteomes" id="UP000595231">
    <property type="component" value="Chromosome"/>
</dbReference>
<gene>
    <name evidence="1" type="ORF">I6I07_14550</name>
</gene>
<dbReference type="RefSeq" id="WP_198487174.1">
    <property type="nucleotide sequence ID" value="NZ_CP065997.1"/>
</dbReference>
<dbReference type="GO" id="GO:0004392">
    <property type="term" value="F:heme oxygenase (decyclizing) activity"/>
    <property type="evidence" value="ECO:0007669"/>
    <property type="project" value="InterPro"/>
</dbReference>
<dbReference type="CDD" id="cd19166">
    <property type="entry name" value="HemeO-bac"/>
    <property type="match status" value="1"/>
</dbReference>
<accession>A0A7T4B8P5</accession>
<evidence type="ECO:0000313" key="1">
    <source>
        <dbReference type="EMBL" id="QQB37720.1"/>
    </source>
</evidence>
<dbReference type="EMBL" id="CP065997">
    <property type="protein sequence ID" value="QQB37720.1"/>
    <property type="molecule type" value="Genomic_DNA"/>
</dbReference>
<organism evidence="1 2">
    <name type="scientific">Achromobacter deleyi</name>
    <dbReference type="NCBI Taxonomy" id="1353891"/>
    <lineage>
        <taxon>Bacteria</taxon>
        <taxon>Pseudomonadati</taxon>
        <taxon>Pseudomonadota</taxon>
        <taxon>Betaproteobacteria</taxon>
        <taxon>Burkholderiales</taxon>
        <taxon>Alcaligenaceae</taxon>
        <taxon>Achromobacter</taxon>
    </lineage>
</organism>
<protein>
    <submittedName>
        <fullName evidence="1">Biliverdin-producing heme oxygenase</fullName>
    </submittedName>
</protein>
<dbReference type="InterPro" id="IPR016053">
    <property type="entry name" value="Haem_Oase-like"/>
</dbReference>
<reference evidence="1 2" key="1">
    <citation type="submission" date="2020-12" db="EMBL/GenBank/DDBJ databases">
        <title>FDA dAtabase for Regulatory Grade micrObial Sequences (FDA-ARGOS): Supporting development and validation of Infectious Disease Dx tests.</title>
        <authorList>
            <person name="Sproer C."/>
            <person name="Gronow S."/>
            <person name="Severitt S."/>
            <person name="Schroder I."/>
            <person name="Tallon L."/>
            <person name="Sadzewicz L."/>
            <person name="Zhao X."/>
            <person name="Boylan J."/>
            <person name="Ott S."/>
            <person name="Bowen H."/>
            <person name="Vavikolanu K."/>
            <person name="Mehta A."/>
            <person name="Aluvathingal J."/>
            <person name="Nadendla S."/>
            <person name="Lowell S."/>
            <person name="Myers T."/>
            <person name="Yan Y."/>
            <person name="Sichtig H."/>
        </authorList>
    </citation>
    <scope>NUCLEOTIDE SEQUENCE [LARGE SCALE GENOMIC DNA]</scope>
    <source>
        <strain evidence="1 2">FDAARGOS_1050</strain>
    </source>
</reference>
<sequence>MISPVHQVLRDGTRERHDTLDQGLALADGDVSPARYLAYLRALLGWLEPVERRLWQLDWPAGLQAAARAGKSALIRADLRTAGDAAPVPECPDAPAPQAADAYALGVAYVVEGSQLGGRFLAKRLEDVAPPLPLAYLRGYGEDTGTLWKGFLLHLDSAARGQEAQALQGARDAFDSLTVWLRAHGALIHPDAPAPQGGKA</sequence>
<dbReference type="Pfam" id="PF01126">
    <property type="entry name" value="Heme_oxygenase"/>
    <property type="match status" value="1"/>
</dbReference>